<dbReference type="InterPro" id="IPR036060">
    <property type="entry name" value="Znf_C2H2C_sf"/>
</dbReference>
<evidence type="ECO:0000313" key="14">
    <source>
        <dbReference type="Proteomes" id="UP000594262"/>
    </source>
</evidence>
<dbReference type="GO" id="GO:0008270">
    <property type="term" value="F:zinc ion binding"/>
    <property type="evidence" value="ECO:0007669"/>
    <property type="project" value="UniProtKB-KW"/>
</dbReference>
<dbReference type="GO" id="GO:0045892">
    <property type="term" value="P:negative regulation of DNA-templated transcription"/>
    <property type="evidence" value="ECO:0007669"/>
    <property type="project" value="TreeGrafter"/>
</dbReference>
<evidence type="ECO:0000259" key="12">
    <source>
        <dbReference type="PROSITE" id="PS50105"/>
    </source>
</evidence>
<dbReference type="EnsemblMetazoa" id="CLYHEMT017478.1">
    <property type="protein sequence ID" value="CLYHEMP017478.1"/>
    <property type="gene ID" value="CLYHEMG017478"/>
</dbReference>
<evidence type="ECO:0000256" key="11">
    <source>
        <dbReference type="SAM" id="MobiDB-lite"/>
    </source>
</evidence>
<feature type="repeat" description="MBT" evidence="10">
    <location>
        <begin position="506"/>
        <end position="601"/>
    </location>
</feature>
<evidence type="ECO:0000256" key="3">
    <source>
        <dbReference type="ARBA" id="ARBA00022737"/>
    </source>
</evidence>
<dbReference type="Gene3D" id="3.30.60.160">
    <property type="match status" value="1"/>
</dbReference>
<evidence type="ECO:0000256" key="7">
    <source>
        <dbReference type="ARBA" id="ARBA00023015"/>
    </source>
</evidence>
<dbReference type="Gene3D" id="1.10.150.50">
    <property type="entry name" value="Transcription Factor, Ets-1"/>
    <property type="match status" value="1"/>
</dbReference>
<dbReference type="GO" id="GO:0006325">
    <property type="term" value="P:chromatin organization"/>
    <property type="evidence" value="ECO:0007669"/>
    <property type="project" value="UniProtKB-KW"/>
</dbReference>
<dbReference type="AlphaFoldDB" id="A0A7M5X459"/>
<keyword evidence="4" id="KW-0863">Zinc-finger</keyword>
<dbReference type="Gene3D" id="4.10.320.30">
    <property type="match status" value="1"/>
</dbReference>
<dbReference type="PROSITE" id="PS51079">
    <property type="entry name" value="MBT"/>
    <property type="match status" value="3"/>
</dbReference>
<dbReference type="GO" id="GO:0005634">
    <property type="term" value="C:nucleus"/>
    <property type="evidence" value="ECO:0007669"/>
    <property type="project" value="UniProtKB-SubCell"/>
</dbReference>
<feature type="region of interest" description="Disordered" evidence="11">
    <location>
        <begin position="223"/>
        <end position="264"/>
    </location>
</feature>
<dbReference type="PROSITE" id="PS50105">
    <property type="entry name" value="SAM_DOMAIN"/>
    <property type="match status" value="1"/>
</dbReference>
<proteinExistence type="predicted"/>
<accession>A0A7M5X459</accession>
<keyword evidence="6" id="KW-0156">Chromatin regulator</keyword>
<dbReference type="GO" id="GO:0042393">
    <property type="term" value="F:histone binding"/>
    <property type="evidence" value="ECO:0007669"/>
    <property type="project" value="TreeGrafter"/>
</dbReference>
<dbReference type="PANTHER" id="PTHR12247">
    <property type="entry name" value="POLYCOMB GROUP PROTEIN"/>
    <property type="match status" value="1"/>
</dbReference>
<name>A0A7M5X459_9CNID</name>
<evidence type="ECO:0000256" key="9">
    <source>
        <dbReference type="ARBA" id="ARBA00023242"/>
    </source>
</evidence>
<evidence type="ECO:0000256" key="4">
    <source>
        <dbReference type="ARBA" id="ARBA00022771"/>
    </source>
</evidence>
<evidence type="ECO:0000256" key="6">
    <source>
        <dbReference type="ARBA" id="ARBA00022853"/>
    </source>
</evidence>
<comment type="subcellular location">
    <subcellularLocation>
        <location evidence="1">Nucleus</location>
    </subcellularLocation>
</comment>
<evidence type="ECO:0000313" key="13">
    <source>
        <dbReference type="EnsemblMetazoa" id="CLYHEMP017478.1"/>
    </source>
</evidence>
<evidence type="ECO:0000256" key="5">
    <source>
        <dbReference type="ARBA" id="ARBA00022833"/>
    </source>
</evidence>
<dbReference type="CDD" id="cd20103">
    <property type="entry name" value="MBT_L3MBTL1-like_rpt3"/>
    <property type="match status" value="1"/>
</dbReference>
<dbReference type="PROSITE" id="PS51802">
    <property type="entry name" value="ZF_CCHHC"/>
    <property type="match status" value="1"/>
</dbReference>
<dbReference type="GO" id="GO:0003682">
    <property type="term" value="F:chromatin binding"/>
    <property type="evidence" value="ECO:0007669"/>
    <property type="project" value="TreeGrafter"/>
</dbReference>
<dbReference type="CDD" id="cd09509">
    <property type="entry name" value="SAM_Polycomb"/>
    <property type="match status" value="1"/>
</dbReference>
<evidence type="ECO:0000256" key="8">
    <source>
        <dbReference type="ARBA" id="ARBA00023163"/>
    </source>
</evidence>
<dbReference type="SUPFAM" id="SSF63748">
    <property type="entry name" value="Tudor/PWWP/MBT"/>
    <property type="match status" value="3"/>
</dbReference>
<protein>
    <recommendedName>
        <fullName evidence="12">SAM domain-containing protein</fullName>
    </recommendedName>
</protein>
<dbReference type="SUPFAM" id="SSF103637">
    <property type="entry name" value="CCHHC domain"/>
    <property type="match status" value="1"/>
</dbReference>
<keyword evidence="3" id="KW-0677">Repeat</keyword>
<organism evidence="13 14">
    <name type="scientific">Clytia hemisphaerica</name>
    <dbReference type="NCBI Taxonomy" id="252671"/>
    <lineage>
        <taxon>Eukaryota</taxon>
        <taxon>Metazoa</taxon>
        <taxon>Cnidaria</taxon>
        <taxon>Hydrozoa</taxon>
        <taxon>Hydroidolina</taxon>
        <taxon>Leptothecata</taxon>
        <taxon>Obeliida</taxon>
        <taxon>Clytiidae</taxon>
        <taxon>Clytia</taxon>
    </lineage>
</organism>
<dbReference type="Proteomes" id="UP000594262">
    <property type="component" value="Unplaced"/>
</dbReference>
<dbReference type="InterPro" id="IPR038603">
    <property type="entry name" value="Znf_FCS_sf"/>
</dbReference>
<feature type="compositionally biased region" description="Basic and acidic residues" evidence="11">
    <location>
        <begin position="16"/>
        <end position="32"/>
    </location>
</feature>
<reference evidence="13" key="1">
    <citation type="submission" date="2021-01" db="UniProtKB">
        <authorList>
            <consortium name="EnsemblMetazoa"/>
        </authorList>
    </citation>
    <scope>IDENTIFICATION</scope>
</reference>
<keyword evidence="2" id="KW-0479">Metal-binding</keyword>
<dbReference type="Pfam" id="PF01530">
    <property type="entry name" value="zf-C2HC"/>
    <property type="match status" value="1"/>
</dbReference>
<dbReference type="Pfam" id="PF02820">
    <property type="entry name" value="MBT"/>
    <property type="match status" value="3"/>
</dbReference>
<dbReference type="SMART" id="SM00561">
    <property type="entry name" value="MBT"/>
    <property type="match status" value="3"/>
</dbReference>
<dbReference type="CDD" id="cd20102">
    <property type="entry name" value="MBT_L3MBTL1-like_rpt2"/>
    <property type="match status" value="1"/>
</dbReference>
<keyword evidence="14" id="KW-1185">Reference proteome</keyword>
<dbReference type="InterPro" id="IPR002515">
    <property type="entry name" value="Znf_C2H2C"/>
</dbReference>
<feature type="compositionally biased region" description="Basic residues" evidence="11">
    <location>
        <begin position="236"/>
        <end position="247"/>
    </location>
</feature>
<dbReference type="InterPro" id="IPR050548">
    <property type="entry name" value="PcG_chromatin_remod_factors"/>
</dbReference>
<dbReference type="InterPro" id="IPR013761">
    <property type="entry name" value="SAM/pointed_sf"/>
</dbReference>
<dbReference type="PANTHER" id="PTHR12247:SF131">
    <property type="entry name" value="LD05287P"/>
    <property type="match status" value="1"/>
</dbReference>
<dbReference type="GeneID" id="136802557"/>
<feature type="compositionally biased region" description="Acidic residues" evidence="11">
    <location>
        <begin position="102"/>
        <end position="116"/>
    </location>
</feature>
<evidence type="ECO:0000256" key="1">
    <source>
        <dbReference type="ARBA" id="ARBA00004123"/>
    </source>
</evidence>
<feature type="compositionally biased region" description="Basic residues" evidence="11">
    <location>
        <begin position="167"/>
        <end position="176"/>
    </location>
</feature>
<feature type="domain" description="SAM" evidence="12">
    <location>
        <begin position="768"/>
        <end position="828"/>
    </location>
</feature>
<dbReference type="Pfam" id="PF00536">
    <property type="entry name" value="SAM_1"/>
    <property type="match status" value="1"/>
</dbReference>
<evidence type="ECO:0000256" key="10">
    <source>
        <dbReference type="PROSITE-ProRule" id="PRU00459"/>
    </source>
</evidence>
<dbReference type="SMART" id="SM00454">
    <property type="entry name" value="SAM"/>
    <property type="match status" value="1"/>
</dbReference>
<feature type="repeat" description="MBT" evidence="10">
    <location>
        <begin position="287"/>
        <end position="392"/>
    </location>
</feature>
<dbReference type="OrthoDB" id="8188861at2759"/>
<dbReference type="InterPro" id="IPR001660">
    <property type="entry name" value="SAM"/>
</dbReference>
<sequence>MSDKTEWAADTTMEDSQPKSEYVDNDQVKEDMEMTQNSTEESKINGATGRKKRKTKSKYSNLEDDDLEKMLKWKNGIGLLPGSNLKFRKSLTGELEVITPLSDDENGEGTVDDLSQEVEKFTTRRNRRGTTSRQGTPSGDTPCSTPPPLAGSDTVKSDSANTPTEKRNRKDRKKKKFAEDELLKCETCGCYGLISEFRSSGRFCSQRCVGAYASKRRTQLIQQQLESGERPPTKQTNKKSGVKKKKTESKDGTPSSPSLNKNKKQIKQEIKDDSILYFQTVGHHTGFCWETYLQITATKSVPVEAFFKEYDEQEILPQSTTNQFEQGMKLECIDPKHQSIICCCTVVEVQGARLRLNFDGWPANYDFWINSNSFFLHPCGWCSKNQQKLQPPKDIDPKDFEWSTYLMKTQSKAAPANLFFDTPPVSRHAFRISMKLEAIDRKNPDLVCVASVANTIGDQILIHFDEWDDLYDYWCREDNPYIHPMGWCQKNQIALVPPTDEMVGKFVWKDYLNDSDCIAAPDEVFKEPKKLLFVIGDKMEVIDPRNPTLCRVATVNRAEDFKVQIHFDGWPSMYDWWFDFDSMDLHPVGWCQKTGHVLEPPPSGQDATPPCGIQGCRGVGHIKGAKYTTHHTSFGCPYTSQNIHRTTSPVVDRLVMDSEEVFAGSTPSNKSNENSPTSTVFPDSTTNYKNMVKSKKAKDKSNKGMNRKRKRRGSDEVSSSTNFLHEERITKHEYSPMDIPKKIRSTHIPAGLYGRNTYFERKSQAIPWNTQEVGEFLSRIGYAEYVPIFKDNQIDGQALLLLSQADLVHHLNLKLGPALKIYSEISKL</sequence>
<dbReference type="SUPFAM" id="SSF47769">
    <property type="entry name" value="SAM/Pointed domain"/>
    <property type="match status" value="1"/>
</dbReference>
<feature type="compositionally biased region" description="Polar residues" evidence="11">
    <location>
        <begin position="665"/>
        <end position="688"/>
    </location>
</feature>
<feature type="region of interest" description="Disordered" evidence="11">
    <location>
        <begin position="663"/>
        <end position="729"/>
    </location>
</feature>
<keyword evidence="7" id="KW-0805">Transcription regulation</keyword>
<feature type="repeat" description="MBT" evidence="10">
    <location>
        <begin position="400"/>
        <end position="498"/>
    </location>
</feature>
<dbReference type="Gene3D" id="2.30.30.140">
    <property type="match status" value="3"/>
</dbReference>
<dbReference type="CDD" id="cd20101">
    <property type="entry name" value="MBT_L3MBTL1-like_rpt1"/>
    <property type="match status" value="1"/>
</dbReference>
<keyword evidence="5" id="KW-0862">Zinc</keyword>
<evidence type="ECO:0000256" key="2">
    <source>
        <dbReference type="ARBA" id="ARBA00022723"/>
    </source>
</evidence>
<keyword evidence="8" id="KW-0804">Transcription</keyword>
<dbReference type="InterPro" id="IPR004092">
    <property type="entry name" value="Mbt"/>
</dbReference>
<feature type="region of interest" description="Disordered" evidence="11">
    <location>
        <begin position="98"/>
        <end position="176"/>
    </location>
</feature>
<keyword evidence="9" id="KW-0539">Nucleus</keyword>
<feature type="region of interest" description="Disordered" evidence="11">
    <location>
        <begin position="1"/>
        <end position="66"/>
    </location>
</feature>
<dbReference type="RefSeq" id="XP_066915395.1">
    <property type="nucleotide sequence ID" value="XM_067059294.1"/>
</dbReference>